<feature type="compositionally biased region" description="Low complexity" evidence="1">
    <location>
        <begin position="44"/>
        <end position="65"/>
    </location>
</feature>
<dbReference type="EMBL" id="JAUSRA010000001">
    <property type="protein sequence ID" value="MDP9795451.1"/>
    <property type="molecule type" value="Genomic_DNA"/>
</dbReference>
<evidence type="ECO:0000256" key="1">
    <source>
        <dbReference type="SAM" id="MobiDB-lite"/>
    </source>
</evidence>
<keyword evidence="3" id="KW-1185">Reference proteome</keyword>
<sequence>MSVTGAADVTTTFAEGDGDSDGDSEGDGDGESDGTTREDGDDNGTAAVGVAAPSSSPDAAVSTPPQQHNPSSPVLIRTHIVWPGVNRRSAFA</sequence>
<feature type="region of interest" description="Disordered" evidence="1">
    <location>
        <begin position="1"/>
        <end position="75"/>
    </location>
</feature>
<feature type="compositionally biased region" description="Acidic residues" evidence="1">
    <location>
        <begin position="16"/>
        <end position="32"/>
    </location>
</feature>
<proteinExistence type="predicted"/>
<name>A0ABT9MW11_9ACTN</name>
<protein>
    <submittedName>
        <fullName evidence="2">Uncharacterized protein</fullName>
    </submittedName>
</protein>
<dbReference type="RefSeq" id="WP_306831280.1">
    <property type="nucleotide sequence ID" value="NZ_JAUSRA010000001.1"/>
</dbReference>
<reference evidence="2 3" key="1">
    <citation type="submission" date="2023-07" db="EMBL/GenBank/DDBJ databases">
        <title>Sequencing the genomes of 1000 actinobacteria strains.</title>
        <authorList>
            <person name="Klenk H.-P."/>
        </authorList>
    </citation>
    <scope>NUCLEOTIDE SEQUENCE [LARGE SCALE GENOMIC DNA]</scope>
    <source>
        <strain evidence="2 3">DSM 44710</strain>
    </source>
</reference>
<gene>
    <name evidence="2" type="ORF">J2S43_003963</name>
</gene>
<feature type="compositionally biased region" description="Polar residues" evidence="1">
    <location>
        <begin position="1"/>
        <end position="13"/>
    </location>
</feature>
<accession>A0ABT9MW11</accession>
<evidence type="ECO:0000313" key="2">
    <source>
        <dbReference type="EMBL" id="MDP9795451.1"/>
    </source>
</evidence>
<evidence type="ECO:0000313" key="3">
    <source>
        <dbReference type="Proteomes" id="UP001240984"/>
    </source>
</evidence>
<dbReference type="Proteomes" id="UP001240984">
    <property type="component" value="Unassembled WGS sequence"/>
</dbReference>
<comment type="caution">
    <text evidence="2">The sequence shown here is derived from an EMBL/GenBank/DDBJ whole genome shotgun (WGS) entry which is preliminary data.</text>
</comment>
<organism evidence="2 3">
    <name type="scientific">Catenuloplanes nepalensis</name>
    <dbReference type="NCBI Taxonomy" id="587533"/>
    <lineage>
        <taxon>Bacteria</taxon>
        <taxon>Bacillati</taxon>
        <taxon>Actinomycetota</taxon>
        <taxon>Actinomycetes</taxon>
        <taxon>Micromonosporales</taxon>
        <taxon>Micromonosporaceae</taxon>
        <taxon>Catenuloplanes</taxon>
    </lineage>
</organism>